<evidence type="ECO:0000256" key="3">
    <source>
        <dbReference type="ARBA" id="ARBA00022574"/>
    </source>
</evidence>
<feature type="region of interest" description="Disordered" evidence="14">
    <location>
        <begin position="1"/>
        <end position="34"/>
    </location>
</feature>
<keyword evidence="7" id="KW-0969">Cilium</keyword>
<feature type="compositionally biased region" description="Acidic residues" evidence="14">
    <location>
        <begin position="365"/>
        <end position="377"/>
    </location>
</feature>
<evidence type="ECO:0000256" key="7">
    <source>
        <dbReference type="ARBA" id="ARBA00023069"/>
    </source>
</evidence>
<reference evidence="15 16" key="1">
    <citation type="submission" date="2020-08" db="EMBL/GenBank/DDBJ databases">
        <authorList>
            <person name="Hejnol A."/>
        </authorList>
    </citation>
    <scope>NUCLEOTIDE SEQUENCE [LARGE SCALE GENOMIC DNA]</scope>
</reference>
<keyword evidence="9" id="KW-0966">Cell projection</keyword>
<dbReference type="SUPFAM" id="SSF82171">
    <property type="entry name" value="DPP6 N-terminal domain-like"/>
    <property type="match status" value="1"/>
</dbReference>
<evidence type="ECO:0000256" key="2">
    <source>
        <dbReference type="ARBA" id="ARBA00022490"/>
    </source>
</evidence>
<comment type="function">
    <text evidence="10">Flagellar protein involved in sperm flagellum axoneme organization and function.</text>
</comment>
<dbReference type="Proteomes" id="UP000549394">
    <property type="component" value="Unassembled WGS sequence"/>
</dbReference>
<evidence type="ECO:0000313" key="16">
    <source>
        <dbReference type="Proteomes" id="UP000549394"/>
    </source>
</evidence>
<evidence type="ECO:0000256" key="4">
    <source>
        <dbReference type="ARBA" id="ARBA00022737"/>
    </source>
</evidence>
<feature type="compositionally biased region" description="Basic and acidic residues" evidence="14">
    <location>
        <begin position="300"/>
        <end position="309"/>
    </location>
</feature>
<feature type="compositionally biased region" description="Basic and acidic residues" evidence="14">
    <location>
        <begin position="520"/>
        <end position="547"/>
    </location>
</feature>
<feature type="region of interest" description="Disordered" evidence="14">
    <location>
        <begin position="2164"/>
        <end position="2183"/>
    </location>
</feature>
<feature type="compositionally biased region" description="Basic and acidic residues" evidence="14">
    <location>
        <begin position="1186"/>
        <end position="1215"/>
    </location>
</feature>
<keyword evidence="5" id="KW-0282">Flagellum</keyword>
<keyword evidence="6 13" id="KW-0175">Coiled coil</keyword>
<feature type="region of interest" description="Disordered" evidence="14">
    <location>
        <begin position="61"/>
        <end position="139"/>
    </location>
</feature>
<dbReference type="SUPFAM" id="SSF50978">
    <property type="entry name" value="WD40 repeat-like"/>
    <property type="match status" value="1"/>
</dbReference>
<evidence type="ECO:0000256" key="8">
    <source>
        <dbReference type="ARBA" id="ARBA00023212"/>
    </source>
</evidence>
<feature type="region of interest" description="Disordered" evidence="14">
    <location>
        <begin position="1578"/>
        <end position="1614"/>
    </location>
</feature>
<dbReference type="Pfam" id="PF00400">
    <property type="entry name" value="WD40"/>
    <property type="match status" value="2"/>
</dbReference>
<feature type="compositionally biased region" description="Basic and acidic residues" evidence="14">
    <location>
        <begin position="242"/>
        <end position="252"/>
    </location>
</feature>
<feature type="compositionally biased region" description="Basic and acidic residues" evidence="14">
    <location>
        <begin position="86"/>
        <end position="104"/>
    </location>
</feature>
<organism evidence="15 16">
    <name type="scientific">Dimorphilus gyrociliatus</name>
    <dbReference type="NCBI Taxonomy" id="2664684"/>
    <lineage>
        <taxon>Eukaryota</taxon>
        <taxon>Metazoa</taxon>
        <taxon>Spiralia</taxon>
        <taxon>Lophotrochozoa</taxon>
        <taxon>Annelida</taxon>
        <taxon>Polychaeta</taxon>
        <taxon>Polychaeta incertae sedis</taxon>
        <taxon>Dinophilidae</taxon>
        <taxon>Dimorphilus</taxon>
    </lineage>
</organism>
<evidence type="ECO:0000256" key="12">
    <source>
        <dbReference type="ARBA" id="ARBA00074727"/>
    </source>
</evidence>
<evidence type="ECO:0000256" key="5">
    <source>
        <dbReference type="ARBA" id="ARBA00022846"/>
    </source>
</evidence>
<feature type="compositionally biased region" description="Basic and acidic residues" evidence="14">
    <location>
        <begin position="418"/>
        <end position="474"/>
    </location>
</feature>
<feature type="compositionally biased region" description="Polar residues" evidence="14">
    <location>
        <begin position="2348"/>
        <end position="2364"/>
    </location>
</feature>
<gene>
    <name evidence="15" type="ORF">DGYR_LOCUS11041</name>
</gene>
<keyword evidence="16" id="KW-1185">Reference proteome</keyword>
<comment type="caution">
    <text evidence="15">The sequence shown here is derived from an EMBL/GenBank/DDBJ whole genome shotgun (WGS) entry which is preliminary data.</text>
</comment>
<keyword evidence="8" id="KW-0206">Cytoskeleton</keyword>
<evidence type="ECO:0000256" key="14">
    <source>
        <dbReference type="SAM" id="MobiDB-lite"/>
    </source>
</evidence>
<feature type="region of interest" description="Disordered" evidence="14">
    <location>
        <begin position="2001"/>
        <end position="2044"/>
    </location>
</feature>
<keyword evidence="2" id="KW-0963">Cytoplasm</keyword>
<dbReference type="Gene3D" id="2.130.10.10">
    <property type="entry name" value="YVTN repeat-like/Quinoprotein amine dehydrogenase"/>
    <property type="match status" value="3"/>
</dbReference>
<feature type="compositionally biased region" description="Basic and acidic residues" evidence="14">
    <location>
        <begin position="1578"/>
        <end position="1587"/>
    </location>
</feature>
<feature type="compositionally biased region" description="Basic and acidic residues" evidence="14">
    <location>
        <begin position="317"/>
        <end position="329"/>
    </location>
</feature>
<feature type="compositionally biased region" description="Basic and acidic residues" evidence="14">
    <location>
        <begin position="336"/>
        <end position="363"/>
    </location>
</feature>
<feature type="compositionally biased region" description="Acidic residues" evidence="14">
    <location>
        <begin position="1216"/>
        <end position="1225"/>
    </location>
</feature>
<keyword evidence="4" id="KW-0677">Repeat</keyword>
<evidence type="ECO:0000256" key="13">
    <source>
        <dbReference type="SAM" id="Coils"/>
    </source>
</evidence>
<dbReference type="OrthoDB" id="1935234at2759"/>
<sequence length="2364" mass="270751">MDEEKEIIPQEEKDAPDDKEALSDESSTKSKPKYTFKKATAQLKAEAIRRYKLKHQISLDAHSQSFDQETLQSSDLTDSEGNLGRESVDSRDILDAGEKVRDEGNIPEVKAASESDELIKSKSSKNIKDKLSIPDEKKKIFDTDYSDIGKFYGAEENRENSPRLASPNEIPEKTNNETNLTKEDDIRPKSTSKKVEDNGGVTEHVENTIEREKTPVDDSIKDVPDPHEHSGRASEAPPAEQEQEKPQEDPKQEAQNTEETKEDGEVKPDVQAPAENEAENKDDSAETKADTDDADQTSAKNDENVKEPEEATNSGEAKTESDDKDKEEQAPAAESSDLKTDETKPEDAKEEVTEETKEEKSAEPQEPDEPKEEEEKVEEGKEPTAEEEKEEENTETKKEDEKEEEEKEPKQAVDTSEEDKKDDEKVSEETTEAAEKPIENTEDKPEEKTDIKENTEDTKEENVEDKKEELREQNEENTEVSQKQSEDQTKEERPVEKKMKQVRRKKVKEQPSTDEQTTGESEKVETKTIEDAEAEKPSEESLEKKDEAEDDEEWETVWVTDDEAEEDKEEKSGPVDGQDPNIRGDEYEIVSEASRPHSKGDDDEEAIPADFFYEADEYISSAKVTEGSGLPADMLKLYHSFGYDCHKRCNLNLLDDNHLIWVAGNLAQIIDINTKELQYIRSTSGGAIGHVAVHPQKTFIAVAEKGVGPRIIIYEWPSLKMKRILRGGTEQSYAYVEFNPDGKLLASVGGDPDYMLTLWDWKNERTVLRSKAFSQDVFRVSFNSELPGQLTSAGTGHVRFWRMAKTFTGLKLQGQLGKFGKTEISDVEGYVELPDGKVLSGCEWGNMLLWDGGLIKVEICRKNKKPCHVGPIQQIIMDEGELITVGLDGFIRVWNFETIDTADVSDEAAIFEMEPMNELRVGNHVHLRHLVKTVSEDDSVIWYAQDGNGGIWKLDLSFSFTSHAPEKIMSYHAGEILGVSASPVSHLVATTGADKTVRIIDYLSKQQICESAYSMSGHSILWMPKIVDPKGSTIAAGFADGVVRLFAFQQRESIDIHGRKQKDLNELALKQAFKPHTAAVNCMAVDSTGEVFATGSEDSTVFFMHIGNTFDAIGFIKTPSPVKYIEWSPGSFKKNTLLVCCLEGQVLEVACPEVGNYDTSKTFEISGLKVRTQEFKSVKSRLRHEEELERRRKEEEEARKKEEEERRIRIERGLEDPDQVDEEAEEEKRKAKEEEERKRREEEEAWEPYIPKEPSPILFGSYGKEEGEFWLSMGDFDAGYLYKYKFMEEDEKAKIDKDDLYKPIQSIPVKESDDIPLSSVKIGKTGQQIIIGMENGAVRIYTVKDANLADIDPFWQLSMHDNTYGQITYIDVSFDGSFLFTVGKDGNFFSYELMDDATVEKRVIENKAKIPSAKLSDDKKGTDIEDANAYSIEDAKQKAEYDKMMALAEQKKNSVRSIIDTLRDHFRGLIERNDQLPKHLQLDRTEFEMDPEIKKELHKQTEEKISMVHKEMAWEEEKQRIALEKLRKKFKDDVDCERIVVKSFNFSHQVATLRTAKLSETFHMVQAEVEKMRTTTTLKEELSKDPTETALLEEEEGKEQAKEEQEEDKKAHVTTLTGSVGERVLKQLARVDEKKKKRSERKLEWEELFKNKPSDDWEDPEDVAAIKYAKENMGDYKLKSSQSYIVPPHLRMTALKAKGRLLVLKQLMYDLKKKFNDKVLQLRQSKIETIQRIEYLVQQLENVQQHLKVDEIKDIPPIPTMDDEEIPEKKYEYNEETLLSFKEEMAEKRKRAGLPVGTGMAAAGFVQPPSKPVRLPTPQMTPRREMTRTETVTPSEFFYDIQATDESQLTDLERELLEMKNIRLKYEQDKILKDIGYLIRNFDAKLRTIRHEKFELDVTLKNADLRLLTLFEELQLLKEFEKQENILADKVEMKNTEKIDMQTKISDCQTRLTKKKKDLENLSEKEKQLYATFLQSLGENNRFADYLTKVFKKRIKRKKAKASDGDGDSDEDSESDSDDSDFEESDEDDESEGGGYDLDVCPPQCDQTLYDNTCSLREKRLDLEEEVAEEKKNMDSYKKELDTLQKKAKVIEQGLKNAENELEAFQQEKQRKINEFDVVVSLKLHQVQHHMNSTIPADLTPCLIFERLGVVKLQHRIKELELEKQAQKKQQRDAKREHKDLIKERRTSEKRIVDLDEECNKRMIAKFGKIVDMEILEQVTVNRSIEELKEKLRLTEGGCADELSLWDDRIQEAKDEIIVAIKENTDRLDQMNMLKDERRQYEKDLNHRQKHMGGGAAQTSGATDRGEDEREKQRLIQLVQMQAQEVQALKQEITLLCHKGGHVLPPAANSNQQLPPMSDTSNNR</sequence>
<feature type="region of interest" description="Disordered" evidence="14">
    <location>
        <begin position="152"/>
        <end position="583"/>
    </location>
</feature>
<evidence type="ECO:0000256" key="11">
    <source>
        <dbReference type="ARBA" id="ARBA00060934"/>
    </source>
</evidence>
<dbReference type="SMART" id="SM00320">
    <property type="entry name" value="WD40"/>
    <property type="match status" value="8"/>
</dbReference>
<feature type="compositionally biased region" description="Basic and acidic residues" evidence="14">
    <location>
        <begin position="170"/>
        <end position="232"/>
    </location>
</feature>
<dbReference type="InterPro" id="IPR036322">
    <property type="entry name" value="WD40_repeat_dom_sf"/>
</dbReference>
<accession>A0A7I8W4C9</accession>
<proteinExistence type="inferred from homology"/>
<feature type="compositionally biased region" description="Basic and acidic residues" evidence="14">
    <location>
        <begin position="1226"/>
        <end position="1242"/>
    </location>
</feature>
<evidence type="ECO:0000256" key="6">
    <source>
        <dbReference type="ARBA" id="ARBA00023054"/>
    </source>
</evidence>
<evidence type="ECO:0000256" key="9">
    <source>
        <dbReference type="ARBA" id="ARBA00023273"/>
    </source>
</evidence>
<protein>
    <recommendedName>
        <fullName evidence="12">Cilia- and flagella-associated protein 44</fullName>
    </recommendedName>
</protein>
<feature type="compositionally biased region" description="Polar residues" evidence="14">
    <location>
        <begin position="61"/>
        <end position="80"/>
    </location>
</feature>
<dbReference type="InterPro" id="IPR001680">
    <property type="entry name" value="WD40_rpt"/>
</dbReference>
<feature type="compositionally biased region" description="Basic and acidic residues" evidence="14">
    <location>
        <begin position="484"/>
        <end position="499"/>
    </location>
</feature>
<dbReference type="InterPro" id="IPR015943">
    <property type="entry name" value="WD40/YVTN_repeat-like_dom_sf"/>
</dbReference>
<feature type="compositionally biased region" description="Basic and acidic residues" evidence="14">
    <location>
        <begin position="1"/>
        <end position="28"/>
    </location>
</feature>
<feature type="compositionally biased region" description="Basic and acidic residues" evidence="14">
    <location>
        <begin position="1598"/>
        <end position="1611"/>
    </location>
</feature>
<name>A0A7I8W4C9_9ANNE</name>
<feature type="region of interest" description="Disordered" evidence="14">
    <location>
        <begin position="2344"/>
        <end position="2364"/>
    </location>
</feature>
<feature type="region of interest" description="Disordered" evidence="14">
    <location>
        <begin position="1805"/>
        <end position="1829"/>
    </location>
</feature>
<dbReference type="FunFam" id="2.130.10.10:FF:000401">
    <property type="entry name" value="Cilia- and flagella-associated protein 44"/>
    <property type="match status" value="1"/>
</dbReference>
<feature type="compositionally biased region" description="Basic and acidic residues" evidence="14">
    <location>
        <begin position="111"/>
        <end position="139"/>
    </location>
</feature>
<feature type="coiled-coil region" evidence="13">
    <location>
        <begin position="1945"/>
        <end position="1972"/>
    </location>
</feature>
<keyword evidence="3" id="KW-0853">WD repeat</keyword>
<comment type="similarity">
    <text evidence="11">Belongs to the CFAP44 family.</text>
</comment>
<evidence type="ECO:0000256" key="1">
    <source>
        <dbReference type="ARBA" id="ARBA00004611"/>
    </source>
</evidence>
<evidence type="ECO:0000256" key="10">
    <source>
        <dbReference type="ARBA" id="ARBA00055223"/>
    </source>
</evidence>
<dbReference type="EMBL" id="CAJFCJ010000019">
    <property type="protein sequence ID" value="CAD5123355.1"/>
    <property type="molecule type" value="Genomic_DNA"/>
</dbReference>
<feature type="compositionally biased region" description="Acidic residues" evidence="14">
    <location>
        <begin position="2005"/>
        <end position="2032"/>
    </location>
</feature>
<comment type="subcellular location">
    <subcellularLocation>
        <location evidence="1">Cytoplasm</location>
        <location evidence="1">Cytoskeleton</location>
        <location evidence="1">Flagellum axoneme</location>
    </subcellularLocation>
</comment>
<evidence type="ECO:0000313" key="15">
    <source>
        <dbReference type="EMBL" id="CAD5123355.1"/>
    </source>
</evidence>
<dbReference type="GO" id="GO:0003341">
    <property type="term" value="P:cilium movement"/>
    <property type="evidence" value="ECO:0007669"/>
    <property type="project" value="UniProtKB-ARBA"/>
</dbReference>
<feature type="coiled-coil region" evidence="13">
    <location>
        <begin position="2060"/>
        <end position="2115"/>
    </location>
</feature>
<dbReference type="PANTHER" id="PTHR14885">
    <property type="entry name" value="CILIA- AND FLAGELLA-ASSOCIATED PROTEIN 43-RELATED"/>
    <property type="match status" value="1"/>
</dbReference>
<feature type="compositionally biased region" description="Acidic residues" evidence="14">
    <location>
        <begin position="548"/>
        <end position="568"/>
    </location>
</feature>
<dbReference type="PANTHER" id="PTHR14885:SF3">
    <property type="entry name" value="CILIA- AND FLAGELLA-ASSOCIATED PROTEIN 44"/>
    <property type="match status" value="1"/>
</dbReference>
<feature type="region of interest" description="Disordered" evidence="14">
    <location>
        <begin position="2286"/>
        <end position="2311"/>
    </location>
</feature>
<feature type="region of interest" description="Disordered" evidence="14">
    <location>
        <begin position="1186"/>
        <end position="1246"/>
    </location>
</feature>
<dbReference type="GO" id="GO:0060285">
    <property type="term" value="P:cilium-dependent cell motility"/>
    <property type="evidence" value="ECO:0007669"/>
    <property type="project" value="UniProtKB-ARBA"/>
</dbReference>
<feature type="compositionally biased region" description="Basic and acidic residues" evidence="14">
    <location>
        <begin position="278"/>
        <end position="291"/>
    </location>
</feature>